<dbReference type="Gene3D" id="3.40.50.720">
    <property type="entry name" value="NAD(P)-binding Rossmann-like Domain"/>
    <property type="match status" value="1"/>
</dbReference>
<dbReference type="AlphaFoldDB" id="A0AAC9RMS7"/>
<name>A0AAC9RMS7_9CLOT</name>
<dbReference type="EMBL" id="CP020559">
    <property type="protein sequence ID" value="ARE88569.1"/>
    <property type="molecule type" value="Genomic_DNA"/>
</dbReference>
<accession>A0AAC9RMS7</accession>
<evidence type="ECO:0000259" key="1">
    <source>
        <dbReference type="PROSITE" id="PS51201"/>
    </source>
</evidence>
<feature type="domain" description="RCK C-terminal" evidence="2">
    <location>
        <begin position="137"/>
        <end position="221"/>
    </location>
</feature>
<reference evidence="3 4" key="1">
    <citation type="submission" date="2017-03" db="EMBL/GenBank/DDBJ databases">
        <title>Complete sequence of Clostridium formicaceticum DSM 92.</title>
        <authorList>
            <person name="Poehlein A."/>
            <person name="Karl M."/>
            <person name="Bengelsdorf F.R."/>
            <person name="Duerre P."/>
            <person name="Daniel R."/>
        </authorList>
    </citation>
    <scope>NUCLEOTIDE SEQUENCE [LARGE SCALE GENOMIC DNA]</scope>
    <source>
        <strain evidence="3 4">DSM 92</strain>
    </source>
</reference>
<dbReference type="InterPro" id="IPR006037">
    <property type="entry name" value="RCK_C"/>
</dbReference>
<dbReference type="Pfam" id="PF02080">
    <property type="entry name" value="TrkA_C"/>
    <property type="match status" value="1"/>
</dbReference>
<organism evidence="3 4">
    <name type="scientific">Clostridium formicaceticum</name>
    <dbReference type="NCBI Taxonomy" id="1497"/>
    <lineage>
        <taxon>Bacteria</taxon>
        <taxon>Bacillati</taxon>
        <taxon>Bacillota</taxon>
        <taxon>Clostridia</taxon>
        <taxon>Eubacteriales</taxon>
        <taxon>Clostridiaceae</taxon>
        <taxon>Clostridium</taxon>
    </lineage>
</organism>
<protein>
    <submittedName>
        <fullName evidence="3">Ktr system potassium uptake protein A</fullName>
    </submittedName>
</protein>
<evidence type="ECO:0000259" key="2">
    <source>
        <dbReference type="PROSITE" id="PS51202"/>
    </source>
</evidence>
<dbReference type="Pfam" id="PF02254">
    <property type="entry name" value="TrkA_N"/>
    <property type="match status" value="1"/>
</dbReference>
<proteinExistence type="predicted"/>
<sequence>MIGMKQVAVIGLGHFGEGLAYSLEKLGNKVIAIDKNIEVINKISTAISTSLSLDATSLNSLKTSGISNFDTAIVGFSSDLDASITTIMHLKILGIRHIIAKAHDEIHGKILMKVGADEVILPEKEMGQRLANNLKYSSFFELMYLSSEYSAVEVKVLREWHNKTLMDLEINLKYNINIIAIKSNGNINILPKADDILKSTDTLVIGGSVVNLESFKNKILEKRIYSEQYS</sequence>
<dbReference type="InterPro" id="IPR003148">
    <property type="entry name" value="RCK_N"/>
</dbReference>
<dbReference type="PROSITE" id="PS51201">
    <property type="entry name" value="RCK_N"/>
    <property type="match status" value="1"/>
</dbReference>
<dbReference type="InterPro" id="IPR036721">
    <property type="entry name" value="RCK_C_sf"/>
</dbReference>
<dbReference type="InterPro" id="IPR036291">
    <property type="entry name" value="NAD(P)-bd_dom_sf"/>
</dbReference>
<gene>
    <name evidence="3" type="primary">ktrA_2</name>
    <name evidence="3" type="ORF">CLFO_29750</name>
</gene>
<dbReference type="InterPro" id="IPR050721">
    <property type="entry name" value="Trk_Ktr_HKT_K-transport"/>
</dbReference>
<dbReference type="PANTHER" id="PTHR43833">
    <property type="entry name" value="POTASSIUM CHANNEL PROTEIN 2-RELATED-RELATED"/>
    <property type="match status" value="1"/>
</dbReference>
<dbReference type="PANTHER" id="PTHR43833:SF7">
    <property type="entry name" value="KTR SYSTEM POTASSIUM UPTAKE PROTEIN C"/>
    <property type="match status" value="1"/>
</dbReference>
<feature type="domain" description="RCK N-terminal" evidence="1">
    <location>
        <begin position="4"/>
        <end position="121"/>
    </location>
</feature>
<evidence type="ECO:0000313" key="3">
    <source>
        <dbReference type="EMBL" id="ARE88569.1"/>
    </source>
</evidence>
<dbReference type="PROSITE" id="PS51202">
    <property type="entry name" value="RCK_C"/>
    <property type="match status" value="1"/>
</dbReference>
<dbReference type="SUPFAM" id="SSF116726">
    <property type="entry name" value="TrkA C-terminal domain-like"/>
    <property type="match status" value="1"/>
</dbReference>
<evidence type="ECO:0000313" key="4">
    <source>
        <dbReference type="Proteomes" id="UP000192478"/>
    </source>
</evidence>
<dbReference type="GO" id="GO:0006813">
    <property type="term" value="P:potassium ion transport"/>
    <property type="evidence" value="ECO:0007669"/>
    <property type="project" value="InterPro"/>
</dbReference>
<dbReference type="Gene3D" id="3.30.70.1450">
    <property type="entry name" value="Regulator of K+ conductance, C-terminal domain"/>
    <property type="match status" value="1"/>
</dbReference>
<dbReference type="Proteomes" id="UP000192478">
    <property type="component" value="Chromosome"/>
</dbReference>
<dbReference type="GO" id="GO:0008324">
    <property type="term" value="F:monoatomic cation transmembrane transporter activity"/>
    <property type="evidence" value="ECO:0007669"/>
    <property type="project" value="InterPro"/>
</dbReference>
<dbReference type="SUPFAM" id="SSF51735">
    <property type="entry name" value="NAD(P)-binding Rossmann-fold domains"/>
    <property type="match status" value="1"/>
</dbReference>